<accession>A0A0L0DMI0</accession>
<dbReference type="GeneID" id="25560993"/>
<proteinExistence type="predicted"/>
<keyword evidence="3" id="KW-1185">Reference proteome</keyword>
<dbReference type="AlphaFoldDB" id="A0A0L0DMI0"/>
<gene>
    <name evidence="2" type="ORF">AMSG_01235</name>
</gene>
<evidence type="ECO:0000313" key="3">
    <source>
        <dbReference type="Proteomes" id="UP000054408"/>
    </source>
</evidence>
<name>A0A0L0DMI0_THETB</name>
<protein>
    <submittedName>
        <fullName evidence="2">Uncharacterized protein</fullName>
    </submittedName>
</protein>
<dbReference type="OrthoDB" id="1306014at2759"/>
<feature type="compositionally biased region" description="Basic and acidic residues" evidence="1">
    <location>
        <begin position="1"/>
        <end position="10"/>
    </location>
</feature>
<feature type="region of interest" description="Disordered" evidence="1">
    <location>
        <begin position="1"/>
        <end position="57"/>
    </location>
</feature>
<dbReference type="EMBL" id="GL349437">
    <property type="protein sequence ID" value="KNC53522.1"/>
    <property type="molecule type" value="Genomic_DNA"/>
</dbReference>
<dbReference type="RefSeq" id="XP_013761843.1">
    <property type="nucleotide sequence ID" value="XM_013906389.1"/>
</dbReference>
<sequence length="57" mass="5999">MAEIHSKPLEHVPGAKASRDDVSSQVYGMSGIPLAYDGYHPEREQASQDVGIGSDGG</sequence>
<reference evidence="2 3" key="1">
    <citation type="submission" date="2010-05" db="EMBL/GenBank/DDBJ databases">
        <title>The Genome Sequence of Thecamonas trahens ATCC 50062.</title>
        <authorList>
            <consortium name="The Broad Institute Genome Sequencing Platform"/>
            <person name="Russ C."/>
            <person name="Cuomo C."/>
            <person name="Shea T."/>
            <person name="Young S.K."/>
            <person name="Zeng Q."/>
            <person name="Koehrsen M."/>
            <person name="Haas B."/>
            <person name="Borodovsky M."/>
            <person name="Guigo R."/>
            <person name="Alvarado L."/>
            <person name="Berlin A."/>
            <person name="Bochicchio J."/>
            <person name="Borenstein D."/>
            <person name="Chapman S."/>
            <person name="Chen Z."/>
            <person name="Freedman E."/>
            <person name="Gellesch M."/>
            <person name="Goldberg J."/>
            <person name="Griggs A."/>
            <person name="Gujja S."/>
            <person name="Heilman E."/>
            <person name="Heiman D."/>
            <person name="Hepburn T."/>
            <person name="Howarth C."/>
            <person name="Jen D."/>
            <person name="Larson L."/>
            <person name="Mehta T."/>
            <person name="Park D."/>
            <person name="Pearson M."/>
            <person name="Roberts A."/>
            <person name="Saif S."/>
            <person name="Shenoy N."/>
            <person name="Sisk P."/>
            <person name="Stolte C."/>
            <person name="Sykes S."/>
            <person name="Thomson T."/>
            <person name="Walk T."/>
            <person name="White J."/>
            <person name="Yandava C."/>
            <person name="Burger G."/>
            <person name="Gray M.W."/>
            <person name="Holland P.W.H."/>
            <person name="King N."/>
            <person name="Lang F.B.F."/>
            <person name="Roger A.J."/>
            <person name="Ruiz-Trillo I."/>
            <person name="Lander E."/>
            <person name="Nusbaum C."/>
        </authorList>
    </citation>
    <scope>NUCLEOTIDE SEQUENCE [LARGE SCALE GENOMIC DNA]</scope>
    <source>
        <strain evidence="2 3">ATCC 50062</strain>
    </source>
</reference>
<evidence type="ECO:0000313" key="2">
    <source>
        <dbReference type="EMBL" id="KNC53522.1"/>
    </source>
</evidence>
<organism evidence="2 3">
    <name type="scientific">Thecamonas trahens ATCC 50062</name>
    <dbReference type="NCBI Taxonomy" id="461836"/>
    <lineage>
        <taxon>Eukaryota</taxon>
        <taxon>Apusozoa</taxon>
        <taxon>Apusomonadida</taxon>
        <taxon>Apusomonadidae</taxon>
        <taxon>Thecamonas</taxon>
    </lineage>
</organism>
<dbReference type="Proteomes" id="UP000054408">
    <property type="component" value="Unassembled WGS sequence"/>
</dbReference>
<evidence type="ECO:0000256" key="1">
    <source>
        <dbReference type="SAM" id="MobiDB-lite"/>
    </source>
</evidence>